<evidence type="ECO:0000313" key="3">
    <source>
        <dbReference type="Proteomes" id="UP000035159"/>
    </source>
</evidence>
<keyword evidence="2" id="KW-0560">Oxidoreductase</keyword>
<evidence type="ECO:0000313" key="2">
    <source>
        <dbReference type="EMBL" id="AKI96790.1"/>
    </source>
</evidence>
<name>A0A0G2Z595_9BACT</name>
<dbReference type="NCBIfam" id="TIGR00778">
    <property type="entry name" value="ahpD_dom"/>
    <property type="match status" value="1"/>
</dbReference>
<dbReference type="PANTHER" id="PTHR33930">
    <property type="entry name" value="ALKYL HYDROPEROXIDE REDUCTASE AHPD"/>
    <property type="match status" value="1"/>
</dbReference>
<dbReference type="KEGG" id="kpf:IX53_01975"/>
<dbReference type="STRING" id="1330330.IX53_01975"/>
<dbReference type="AlphaFoldDB" id="A0A0G2Z595"/>
<organism evidence="2 3">
    <name type="scientific">Kosmotoga pacifica</name>
    <dbReference type="NCBI Taxonomy" id="1330330"/>
    <lineage>
        <taxon>Bacteria</taxon>
        <taxon>Thermotogati</taxon>
        <taxon>Thermotogota</taxon>
        <taxon>Thermotogae</taxon>
        <taxon>Kosmotogales</taxon>
        <taxon>Kosmotogaceae</taxon>
        <taxon>Kosmotoga</taxon>
    </lineage>
</organism>
<dbReference type="Proteomes" id="UP000035159">
    <property type="component" value="Chromosome"/>
</dbReference>
<evidence type="ECO:0000259" key="1">
    <source>
        <dbReference type="Pfam" id="PF02627"/>
    </source>
</evidence>
<keyword evidence="2" id="KW-0575">Peroxidase</keyword>
<sequence length="114" mass="13002">MDKIKEFREFREKMNKRILETGDINTKRFFSLDSAVYREGILDSKTKELLGLVASMVLRCDDCVTYHVLQCKSLGVTRAEFMEAFNIALVVGGSIVIPHFRRAVALLDELEGED</sequence>
<gene>
    <name evidence="2" type="ORF">IX53_01975</name>
</gene>
<keyword evidence="3" id="KW-1185">Reference proteome</keyword>
<dbReference type="PANTHER" id="PTHR33930:SF2">
    <property type="entry name" value="BLR3452 PROTEIN"/>
    <property type="match status" value="1"/>
</dbReference>
<feature type="domain" description="Carboxymuconolactone decarboxylase-like" evidence="1">
    <location>
        <begin position="27"/>
        <end position="104"/>
    </location>
</feature>
<proteinExistence type="predicted"/>
<dbReference type="InterPro" id="IPR003779">
    <property type="entry name" value="CMD-like"/>
</dbReference>
<dbReference type="SUPFAM" id="SSF69118">
    <property type="entry name" value="AhpD-like"/>
    <property type="match status" value="1"/>
</dbReference>
<dbReference type="InterPro" id="IPR004675">
    <property type="entry name" value="AhpD_core"/>
</dbReference>
<dbReference type="InterPro" id="IPR029032">
    <property type="entry name" value="AhpD-like"/>
</dbReference>
<dbReference type="Pfam" id="PF02627">
    <property type="entry name" value="CMD"/>
    <property type="match status" value="1"/>
</dbReference>
<protein>
    <submittedName>
        <fullName evidence="2">Alkylhydroperoxidase</fullName>
    </submittedName>
</protein>
<dbReference type="RefSeq" id="WP_047753925.1">
    <property type="nucleotide sequence ID" value="NZ_CAJUHA010000004.1"/>
</dbReference>
<dbReference type="Gene3D" id="1.20.1290.10">
    <property type="entry name" value="AhpD-like"/>
    <property type="match status" value="1"/>
</dbReference>
<dbReference type="EMBL" id="CP011232">
    <property type="protein sequence ID" value="AKI96790.1"/>
    <property type="molecule type" value="Genomic_DNA"/>
</dbReference>
<dbReference type="GO" id="GO:0051920">
    <property type="term" value="F:peroxiredoxin activity"/>
    <property type="evidence" value="ECO:0007669"/>
    <property type="project" value="InterPro"/>
</dbReference>
<dbReference type="OrthoDB" id="9806086at2"/>
<accession>A0A0G2Z595</accession>
<dbReference type="PATRIC" id="fig|1330330.3.peg.405"/>
<reference evidence="2 3" key="1">
    <citation type="submission" date="2015-04" db="EMBL/GenBank/DDBJ databases">
        <title>Complete Genome Sequence of Kosmotoga pacifica SLHLJ1.</title>
        <authorList>
            <person name="Jiang L.J."/>
            <person name="Shao Z.Z."/>
            <person name="Jebbar M."/>
        </authorList>
    </citation>
    <scope>NUCLEOTIDE SEQUENCE [LARGE SCALE GENOMIC DNA]</scope>
    <source>
        <strain evidence="2 3">SLHLJ1</strain>
    </source>
</reference>